<dbReference type="Pfam" id="PF01584">
    <property type="entry name" value="CheW"/>
    <property type="match status" value="1"/>
</dbReference>
<evidence type="ECO:0000313" key="3">
    <source>
        <dbReference type="Proteomes" id="UP000198304"/>
    </source>
</evidence>
<dbReference type="AlphaFoldDB" id="A0A239AYJ8"/>
<dbReference type="GO" id="GO:0005829">
    <property type="term" value="C:cytosol"/>
    <property type="evidence" value="ECO:0007669"/>
    <property type="project" value="TreeGrafter"/>
</dbReference>
<reference evidence="2 3" key="1">
    <citation type="submission" date="2017-06" db="EMBL/GenBank/DDBJ databases">
        <authorList>
            <person name="Kim H.J."/>
            <person name="Triplett B.A."/>
        </authorList>
    </citation>
    <scope>NUCLEOTIDE SEQUENCE [LARGE SCALE GENOMIC DNA]</scope>
    <source>
        <strain evidence="2 3">SCA</strain>
    </source>
</reference>
<dbReference type="InterPro" id="IPR039315">
    <property type="entry name" value="CheW"/>
</dbReference>
<dbReference type="SUPFAM" id="SSF50341">
    <property type="entry name" value="CheW-like"/>
    <property type="match status" value="1"/>
</dbReference>
<dbReference type="Gene3D" id="2.30.30.40">
    <property type="entry name" value="SH3 Domains"/>
    <property type="match status" value="1"/>
</dbReference>
<dbReference type="SMART" id="SM00260">
    <property type="entry name" value="CheW"/>
    <property type="match status" value="1"/>
</dbReference>
<dbReference type="EMBL" id="FZOJ01000002">
    <property type="protein sequence ID" value="SNS00094.1"/>
    <property type="molecule type" value="Genomic_DNA"/>
</dbReference>
<dbReference type="PANTHER" id="PTHR22617:SF23">
    <property type="entry name" value="CHEMOTAXIS PROTEIN CHEW"/>
    <property type="match status" value="1"/>
</dbReference>
<organism evidence="2 3">
    <name type="scientific">Anaerovirgula multivorans</name>
    <dbReference type="NCBI Taxonomy" id="312168"/>
    <lineage>
        <taxon>Bacteria</taxon>
        <taxon>Bacillati</taxon>
        <taxon>Bacillota</taxon>
        <taxon>Clostridia</taxon>
        <taxon>Peptostreptococcales</taxon>
        <taxon>Natronincolaceae</taxon>
        <taxon>Anaerovirgula</taxon>
    </lineage>
</organism>
<dbReference type="OrthoDB" id="9794382at2"/>
<dbReference type="InterPro" id="IPR036061">
    <property type="entry name" value="CheW-like_dom_sf"/>
</dbReference>
<dbReference type="GO" id="GO:0006935">
    <property type="term" value="P:chemotaxis"/>
    <property type="evidence" value="ECO:0007669"/>
    <property type="project" value="InterPro"/>
</dbReference>
<keyword evidence="3" id="KW-1185">Reference proteome</keyword>
<dbReference type="Proteomes" id="UP000198304">
    <property type="component" value="Unassembled WGS sequence"/>
</dbReference>
<evidence type="ECO:0000313" key="2">
    <source>
        <dbReference type="EMBL" id="SNS00094.1"/>
    </source>
</evidence>
<proteinExistence type="predicted"/>
<evidence type="ECO:0000259" key="1">
    <source>
        <dbReference type="PROSITE" id="PS50851"/>
    </source>
</evidence>
<dbReference type="PROSITE" id="PS50851">
    <property type="entry name" value="CHEW"/>
    <property type="match status" value="1"/>
</dbReference>
<dbReference type="GO" id="GO:0007165">
    <property type="term" value="P:signal transduction"/>
    <property type="evidence" value="ECO:0007669"/>
    <property type="project" value="InterPro"/>
</dbReference>
<protein>
    <submittedName>
        <fullName evidence="2">Purine-binding chemotaxis protein CheW</fullName>
    </submittedName>
</protein>
<accession>A0A239AYJ8</accession>
<dbReference type="Gene3D" id="2.40.50.180">
    <property type="entry name" value="CheA-289, Domain 4"/>
    <property type="match status" value="1"/>
</dbReference>
<dbReference type="PANTHER" id="PTHR22617">
    <property type="entry name" value="CHEMOTAXIS SENSOR HISTIDINE KINASE-RELATED"/>
    <property type="match status" value="1"/>
</dbReference>
<dbReference type="InterPro" id="IPR002545">
    <property type="entry name" value="CheW-lke_dom"/>
</dbReference>
<dbReference type="RefSeq" id="WP_089281491.1">
    <property type="nucleotide sequence ID" value="NZ_FZOJ01000002.1"/>
</dbReference>
<feature type="domain" description="CheW-like" evidence="1">
    <location>
        <begin position="3"/>
        <end position="146"/>
    </location>
</feature>
<name>A0A239AYJ8_9FIRM</name>
<sequence length="163" mass="18584">MSSVQFIIFELEQQQYGIEIDFVNGINKLKDFKISSIPNCPDFIEGIINLRGKVIPLYNLRKRFKFQDSTIRKDDEILIAIVNDIMIGLILDEVIDIVRIEDTDIEPTSALFSTNIVNNFISSIAKKDAQMIIILNVEKILTVKEQDLIAPLIQNKETEAVNT</sequence>
<gene>
    <name evidence="2" type="ORF">SAMN05446037_1002320</name>
</gene>